<dbReference type="InterPro" id="IPR000483">
    <property type="entry name" value="Cys-rich_flank_reg_C"/>
</dbReference>
<dbReference type="InterPro" id="IPR007110">
    <property type="entry name" value="Ig-like_dom"/>
</dbReference>
<dbReference type="PROSITE" id="PS50835">
    <property type="entry name" value="IG_LIKE"/>
    <property type="match status" value="1"/>
</dbReference>
<dbReference type="OrthoDB" id="1687175at2759"/>
<sequence>MKNRLLSTLALFVLLFITPHNFTTACCTCVPTILSSRTSIWGVETLKSLKCSNCMELPTYSIPLSVTELDLSSGNKFPHLTTSFFEKEGLINLKVINLTNCGIEKFDEYALLGIKRIWNVKLDLSYNSLSSMYMVTMCVSDLNLRGNPIKDLIFQKVGCVQGLDLSNCSMDTIPTNGPFVDTALQKLNLDSNNLTSLSWRHFQGVHSLIYLSLRDNPWRCDCHIHFLREHLIKTRTMDISDDVVCESPHELKGRGLASIPRSQVLPCPLKIRGVVGTTSMDNVTVRCFTEGVPEPDIKWYQEKYYLLDSQPGVSISKVVIPKTETGQLYQYEWESKLEIMANSSAFGAPWTFWCRAENQYGSVTQQITLRMNESINQPLPVSDPVNLLESRYTLVEPTFLRFGKK</sequence>
<dbReference type="STRING" id="158441.A0A226D5P3"/>
<reference evidence="7 8" key="1">
    <citation type="submission" date="2015-12" db="EMBL/GenBank/DDBJ databases">
        <title>The genome of Folsomia candida.</title>
        <authorList>
            <person name="Faddeeva A."/>
            <person name="Derks M.F."/>
            <person name="Anvar Y."/>
            <person name="Smit S."/>
            <person name="Van Straalen N."/>
            <person name="Roelofs D."/>
        </authorList>
    </citation>
    <scope>NUCLEOTIDE SEQUENCE [LARGE SCALE GENOMIC DNA]</scope>
    <source>
        <strain evidence="7 8">VU population</strain>
        <tissue evidence="7">Whole body</tissue>
    </source>
</reference>
<dbReference type="InterPro" id="IPR001611">
    <property type="entry name" value="Leu-rich_rpt"/>
</dbReference>
<evidence type="ECO:0000313" key="8">
    <source>
        <dbReference type="Proteomes" id="UP000198287"/>
    </source>
</evidence>
<dbReference type="EMBL" id="LNIX01000036">
    <property type="protein sequence ID" value="OXA39971.1"/>
    <property type="molecule type" value="Genomic_DNA"/>
</dbReference>
<dbReference type="Gene3D" id="2.60.40.10">
    <property type="entry name" value="Immunoglobulins"/>
    <property type="match status" value="1"/>
</dbReference>
<gene>
    <name evidence="7" type="ORF">Fcan01_25307</name>
</gene>
<dbReference type="SUPFAM" id="SSF52058">
    <property type="entry name" value="L domain-like"/>
    <property type="match status" value="1"/>
</dbReference>
<keyword evidence="1" id="KW-0433">Leucine-rich repeat</keyword>
<evidence type="ECO:0000256" key="4">
    <source>
        <dbReference type="ARBA" id="ARBA00023157"/>
    </source>
</evidence>
<keyword evidence="2 5" id="KW-0732">Signal</keyword>
<accession>A0A226D5P3</accession>
<feature type="signal peptide" evidence="5">
    <location>
        <begin position="1"/>
        <end position="25"/>
    </location>
</feature>
<protein>
    <submittedName>
        <fullName evidence="7">Immunoglobulin superfamily containing leucine-rich repeat protein</fullName>
    </submittedName>
</protein>
<comment type="caution">
    <text evidence="7">The sequence shown here is derived from an EMBL/GenBank/DDBJ whole genome shotgun (WGS) entry which is preliminary data.</text>
</comment>
<dbReference type="InterPro" id="IPR013783">
    <property type="entry name" value="Ig-like_fold"/>
</dbReference>
<dbReference type="InterPro" id="IPR036179">
    <property type="entry name" value="Ig-like_dom_sf"/>
</dbReference>
<dbReference type="SMART" id="SM00082">
    <property type="entry name" value="LRRCT"/>
    <property type="match status" value="1"/>
</dbReference>
<keyword evidence="3" id="KW-0677">Repeat</keyword>
<evidence type="ECO:0000256" key="3">
    <source>
        <dbReference type="ARBA" id="ARBA00022737"/>
    </source>
</evidence>
<feature type="chain" id="PRO_5012240219" evidence="5">
    <location>
        <begin position="26"/>
        <end position="405"/>
    </location>
</feature>
<dbReference type="InterPro" id="IPR032675">
    <property type="entry name" value="LRR_dom_sf"/>
</dbReference>
<dbReference type="PANTHER" id="PTHR24366:SF96">
    <property type="entry name" value="LEUCINE RICH REPEAT CONTAINING 53"/>
    <property type="match status" value="1"/>
</dbReference>
<dbReference type="PROSITE" id="PS51257">
    <property type="entry name" value="PROKAR_LIPOPROTEIN"/>
    <property type="match status" value="1"/>
</dbReference>
<dbReference type="AlphaFoldDB" id="A0A226D5P3"/>
<feature type="domain" description="Ig-like" evidence="6">
    <location>
        <begin position="260"/>
        <end position="370"/>
    </location>
</feature>
<evidence type="ECO:0000256" key="5">
    <source>
        <dbReference type="SAM" id="SignalP"/>
    </source>
</evidence>
<evidence type="ECO:0000313" key="7">
    <source>
        <dbReference type="EMBL" id="OXA39971.1"/>
    </source>
</evidence>
<evidence type="ECO:0000259" key="6">
    <source>
        <dbReference type="PROSITE" id="PS50835"/>
    </source>
</evidence>
<evidence type="ECO:0000256" key="2">
    <source>
        <dbReference type="ARBA" id="ARBA00022729"/>
    </source>
</evidence>
<dbReference type="Proteomes" id="UP000198287">
    <property type="component" value="Unassembled WGS sequence"/>
</dbReference>
<dbReference type="Gene3D" id="3.80.10.10">
    <property type="entry name" value="Ribonuclease Inhibitor"/>
    <property type="match status" value="2"/>
</dbReference>
<name>A0A226D5P3_FOLCA</name>
<dbReference type="PANTHER" id="PTHR24366">
    <property type="entry name" value="IG(IMMUNOGLOBULIN) AND LRR(LEUCINE RICH REPEAT) DOMAINS"/>
    <property type="match status" value="1"/>
</dbReference>
<evidence type="ECO:0000256" key="1">
    <source>
        <dbReference type="ARBA" id="ARBA00022614"/>
    </source>
</evidence>
<organism evidence="7 8">
    <name type="scientific">Folsomia candida</name>
    <name type="common">Springtail</name>
    <dbReference type="NCBI Taxonomy" id="158441"/>
    <lineage>
        <taxon>Eukaryota</taxon>
        <taxon>Metazoa</taxon>
        <taxon>Ecdysozoa</taxon>
        <taxon>Arthropoda</taxon>
        <taxon>Hexapoda</taxon>
        <taxon>Collembola</taxon>
        <taxon>Entomobryomorpha</taxon>
        <taxon>Isotomoidea</taxon>
        <taxon>Isotomidae</taxon>
        <taxon>Proisotominae</taxon>
        <taxon>Folsomia</taxon>
    </lineage>
</organism>
<keyword evidence="8" id="KW-1185">Reference proteome</keyword>
<keyword evidence="4" id="KW-1015">Disulfide bond</keyword>
<dbReference type="SUPFAM" id="SSF48726">
    <property type="entry name" value="Immunoglobulin"/>
    <property type="match status" value="1"/>
</dbReference>
<dbReference type="Pfam" id="PF13855">
    <property type="entry name" value="LRR_8"/>
    <property type="match status" value="1"/>
</dbReference>
<proteinExistence type="predicted"/>